<gene>
    <name evidence="5" type="ORF">ACFO4R_04815</name>
</gene>
<dbReference type="InterPro" id="IPR002052">
    <property type="entry name" value="DNA_methylase_N6_adenine_CS"/>
</dbReference>
<comment type="caution">
    <text evidence="5">The sequence shown here is derived from an EMBL/GenBank/DDBJ whole genome shotgun (WGS) entry which is preliminary data.</text>
</comment>
<dbReference type="PANTHER" id="PTHR47313">
    <property type="entry name" value="RIBOSOMAL RNA LARGE SUBUNIT METHYLTRANSFERASE K/L"/>
    <property type="match status" value="1"/>
</dbReference>
<dbReference type="Pfam" id="PF22020">
    <property type="entry name" value="RlmL_1st"/>
    <property type="match status" value="1"/>
</dbReference>
<keyword evidence="1 5" id="KW-0489">Methyltransferase</keyword>
<evidence type="ECO:0000259" key="4">
    <source>
        <dbReference type="PROSITE" id="PS51165"/>
    </source>
</evidence>
<name>A0ABV9QKI1_9FIRM</name>
<reference evidence="6" key="1">
    <citation type="journal article" date="2019" name="Int. J. Syst. Evol. Microbiol.">
        <title>The Global Catalogue of Microorganisms (GCM) 10K type strain sequencing project: providing services to taxonomists for standard genome sequencing and annotation.</title>
        <authorList>
            <consortium name="The Broad Institute Genomics Platform"/>
            <consortium name="The Broad Institute Genome Sequencing Center for Infectious Disease"/>
            <person name="Wu L."/>
            <person name="Ma J."/>
        </authorList>
    </citation>
    <scope>NUCLEOTIDE SEQUENCE [LARGE SCALE GENOMIC DNA]</scope>
    <source>
        <strain evidence="6">CCUG 46385</strain>
    </source>
</reference>
<evidence type="ECO:0000313" key="5">
    <source>
        <dbReference type="EMBL" id="MFC4804398.1"/>
    </source>
</evidence>
<dbReference type="Gene3D" id="3.30.2130.30">
    <property type="match status" value="1"/>
</dbReference>
<evidence type="ECO:0000313" key="6">
    <source>
        <dbReference type="Proteomes" id="UP001595916"/>
    </source>
</evidence>
<accession>A0ABV9QKI1</accession>
<organism evidence="5 6">
    <name type="scientific">Filifactor villosus</name>
    <dbReference type="NCBI Taxonomy" id="29374"/>
    <lineage>
        <taxon>Bacteria</taxon>
        <taxon>Bacillati</taxon>
        <taxon>Bacillota</taxon>
        <taxon>Clostridia</taxon>
        <taxon>Peptostreptococcales</taxon>
        <taxon>Filifactoraceae</taxon>
        <taxon>Filifactor</taxon>
    </lineage>
</organism>
<dbReference type="Gene3D" id="3.40.50.150">
    <property type="entry name" value="Vaccinia Virus protein VP39"/>
    <property type="match status" value="1"/>
</dbReference>
<dbReference type="GO" id="GO:0032259">
    <property type="term" value="P:methylation"/>
    <property type="evidence" value="ECO:0007669"/>
    <property type="project" value="UniProtKB-KW"/>
</dbReference>
<dbReference type="RefSeq" id="WP_379787904.1">
    <property type="nucleotide sequence ID" value="NZ_JBHSHL010000014.1"/>
</dbReference>
<dbReference type="EMBL" id="JBHSHL010000014">
    <property type="protein sequence ID" value="MFC4804398.1"/>
    <property type="molecule type" value="Genomic_DNA"/>
</dbReference>
<dbReference type="Pfam" id="PF01170">
    <property type="entry name" value="UPF0020"/>
    <property type="match status" value="1"/>
</dbReference>
<dbReference type="InterPro" id="IPR029063">
    <property type="entry name" value="SAM-dependent_MTases_sf"/>
</dbReference>
<dbReference type="InterPro" id="IPR004114">
    <property type="entry name" value="THUMP_dom"/>
</dbReference>
<keyword evidence="6" id="KW-1185">Reference proteome</keyword>
<dbReference type="InterPro" id="IPR054170">
    <property type="entry name" value="RlmL_1st"/>
</dbReference>
<keyword evidence="2" id="KW-0808">Transferase</keyword>
<dbReference type="InterPro" id="IPR053943">
    <property type="entry name" value="RlmKL-like_Mtase_CS"/>
</dbReference>
<dbReference type="Pfam" id="PF02926">
    <property type="entry name" value="THUMP"/>
    <property type="match status" value="1"/>
</dbReference>
<dbReference type="InterPro" id="IPR000241">
    <property type="entry name" value="RlmKL-like_Mtase"/>
</dbReference>
<feature type="domain" description="THUMP" evidence="4">
    <location>
        <begin position="47"/>
        <end position="159"/>
    </location>
</feature>
<evidence type="ECO:0000256" key="2">
    <source>
        <dbReference type="ARBA" id="ARBA00022679"/>
    </source>
</evidence>
<dbReference type="PROSITE" id="PS01261">
    <property type="entry name" value="UPF0020"/>
    <property type="match status" value="1"/>
</dbReference>
<dbReference type="PROSITE" id="PS51165">
    <property type="entry name" value="THUMP"/>
    <property type="match status" value="1"/>
</dbReference>
<dbReference type="CDD" id="cd11715">
    <property type="entry name" value="THUMP_AdoMetMT"/>
    <property type="match status" value="1"/>
</dbReference>
<dbReference type="GO" id="GO:0008168">
    <property type="term" value="F:methyltransferase activity"/>
    <property type="evidence" value="ECO:0007669"/>
    <property type="project" value="UniProtKB-KW"/>
</dbReference>
<keyword evidence="3" id="KW-0694">RNA-binding</keyword>
<evidence type="ECO:0000256" key="1">
    <source>
        <dbReference type="ARBA" id="ARBA00022603"/>
    </source>
</evidence>
<protein>
    <submittedName>
        <fullName evidence="5">Class I SAM-dependent RNA methyltransferase</fullName>
    </submittedName>
</protein>
<dbReference type="Proteomes" id="UP001595916">
    <property type="component" value="Unassembled WGS sequence"/>
</dbReference>
<proteinExistence type="predicted"/>
<dbReference type="SUPFAM" id="SSF53335">
    <property type="entry name" value="S-adenosyl-L-methionine-dependent methyltransferases"/>
    <property type="match status" value="1"/>
</dbReference>
<dbReference type="PROSITE" id="PS00092">
    <property type="entry name" value="N6_MTASE"/>
    <property type="match status" value="1"/>
</dbReference>
<dbReference type="PANTHER" id="PTHR47313:SF1">
    <property type="entry name" value="RIBOSOMAL RNA LARGE SUBUNIT METHYLTRANSFERASE K_L"/>
    <property type="match status" value="1"/>
</dbReference>
<evidence type="ECO:0000256" key="3">
    <source>
        <dbReference type="PROSITE-ProRule" id="PRU00529"/>
    </source>
</evidence>
<sequence>MQNKKMDCIAVCLFGLEATVSYELKNLGIEVTRVSDGRVRFKAQAYEVAKANLCLRTAERVLIHLGSYRAQSFEELYRGMSSLDFEQYLTKDCKFPVARVRSLKSALHSIPDIQSVAKKAIVDRMKSIHKDVRIFSETGVEYPIHLFLHKDMVEVTIDTTGMALHKRGYRELSGEAPIRETLAAFMVMLTPWNKDRVLLDPMCGSGTIAIEAAMIGANIRPGVNRNFIGEEFAFLPKEEWVRARKEAIEGERSDVQLSIYASDIDPEMIKLAKENAELAGVSDLIQFEVKDIKDVSLEEEYGFMITNPPYGLRIGDEKNLQSYYRELGRLSKRLKNWSYYVITTYSDIEVYFDKKADKKRNLYNGKQKTVYYQFLGERPPKEYVFFNQSE</sequence>